<accession>A0ABW1VF59</accession>
<organism evidence="3 4">
    <name type="scientific">Luethyella okanaganae</name>
    <dbReference type="NCBI Taxonomy" id="69372"/>
    <lineage>
        <taxon>Bacteria</taxon>
        <taxon>Bacillati</taxon>
        <taxon>Actinomycetota</taxon>
        <taxon>Actinomycetes</taxon>
        <taxon>Micrococcales</taxon>
        <taxon>Microbacteriaceae</taxon>
        <taxon>Luethyella</taxon>
    </lineage>
</organism>
<evidence type="ECO:0000259" key="2">
    <source>
        <dbReference type="Pfam" id="PF14028"/>
    </source>
</evidence>
<gene>
    <name evidence="3" type="ORF">ACFQB0_08635</name>
</gene>
<evidence type="ECO:0000313" key="3">
    <source>
        <dbReference type="EMBL" id="MFC6356172.1"/>
    </source>
</evidence>
<reference evidence="4" key="1">
    <citation type="journal article" date="2019" name="Int. J. Syst. Evol. Microbiol.">
        <title>The Global Catalogue of Microorganisms (GCM) 10K type strain sequencing project: providing services to taxonomists for standard genome sequencing and annotation.</title>
        <authorList>
            <consortium name="The Broad Institute Genomics Platform"/>
            <consortium name="The Broad Institute Genome Sequencing Center for Infectious Disease"/>
            <person name="Wu L."/>
            <person name="Ma J."/>
        </authorList>
    </citation>
    <scope>NUCLEOTIDE SEQUENCE [LARGE SCALE GENOMIC DNA]</scope>
    <source>
        <strain evidence="4">CCUG 43304</strain>
    </source>
</reference>
<proteinExistence type="predicted"/>
<keyword evidence="4" id="KW-1185">Reference proteome</keyword>
<feature type="region of interest" description="Disordered" evidence="1">
    <location>
        <begin position="100"/>
        <end position="119"/>
    </location>
</feature>
<comment type="caution">
    <text evidence="3">The sequence shown here is derived from an EMBL/GenBank/DDBJ whole genome shotgun (WGS) entry which is preliminary data.</text>
</comment>
<name>A0ABW1VF59_9MICO</name>
<dbReference type="EMBL" id="JBHSTP010000002">
    <property type="protein sequence ID" value="MFC6356172.1"/>
    <property type="molecule type" value="Genomic_DNA"/>
</dbReference>
<dbReference type="Proteomes" id="UP001596306">
    <property type="component" value="Unassembled WGS sequence"/>
</dbReference>
<dbReference type="InterPro" id="IPR023809">
    <property type="entry name" value="Thiopep_bacteriocin_synth_dom"/>
</dbReference>
<dbReference type="Pfam" id="PF14028">
    <property type="entry name" value="Lant_dehydr_C"/>
    <property type="match status" value="1"/>
</dbReference>
<protein>
    <submittedName>
        <fullName evidence="3">Lantibiotic dehydratase C-terminal domain-containing protein</fullName>
    </submittedName>
</protein>
<dbReference type="RefSeq" id="WP_386730228.1">
    <property type="nucleotide sequence ID" value="NZ_JBHSTP010000002.1"/>
</dbReference>
<evidence type="ECO:0000313" key="4">
    <source>
        <dbReference type="Proteomes" id="UP001596306"/>
    </source>
</evidence>
<evidence type="ECO:0000256" key="1">
    <source>
        <dbReference type="SAM" id="MobiDB-lite"/>
    </source>
</evidence>
<feature type="domain" description="Thiopeptide-type bacteriocin biosynthesis" evidence="2">
    <location>
        <begin position="2"/>
        <end position="106"/>
    </location>
</feature>
<sequence length="119" mass="13031">MVTVEGYEPETGRYGGPAALPRAEEFFCESSRISLAIIASTRDSMSRRVAIAADLLLIAFDSAGWSNEQIVRETRRYYASWDYSGEVVAWDASALRAHADRSSSRQRPAGSVARSSSPP</sequence>